<protein>
    <submittedName>
        <fullName evidence="1">Uncharacterized protein</fullName>
    </submittedName>
</protein>
<dbReference type="EMBL" id="QZCE01000001">
    <property type="protein sequence ID" value="NEZ61993.1"/>
    <property type="molecule type" value="Genomic_DNA"/>
</dbReference>
<organism evidence="1 2">
    <name type="scientific">Adonisia turfae CCMR0082</name>
    <dbReference type="NCBI Taxonomy" id="2304604"/>
    <lineage>
        <taxon>Bacteria</taxon>
        <taxon>Bacillati</taxon>
        <taxon>Cyanobacteriota</taxon>
        <taxon>Adonisia</taxon>
        <taxon>Adonisia turfae</taxon>
    </lineage>
</organism>
<proteinExistence type="predicted"/>
<accession>A0A6M0S1K6</accession>
<dbReference type="Proteomes" id="UP000473574">
    <property type="component" value="Unassembled WGS sequence"/>
</dbReference>
<dbReference type="AlphaFoldDB" id="A0A6M0S1K6"/>
<dbReference type="RefSeq" id="WP_163660094.1">
    <property type="nucleotide sequence ID" value="NZ_QZCE01000001.1"/>
</dbReference>
<reference evidence="1 2" key="1">
    <citation type="journal article" date="2020" name="Microb. Ecol.">
        <title>Ecogenomics of the Marine Benthic Filamentous Cyanobacterium Adonisia.</title>
        <authorList>
            <person name="Walter J.M."/>
            <person name="Coutinho F.H."/>
            <person name="Leomil L."/>
            <person name="Hargreaves P.I."/>
            <person name="Campeao M.E."/>
            <person name="Vieira V.V."/>
            <person name="Silva B.S."/>
            <person name="Fistarol G.O."/>
            <person name="Salomon P.S."/>
            <person name="Sawabe T."/>
            <person name="Mino S."/>
            <person name="Hosokawa M."/>
            <person name="Miyashita H."/>
            <person name="Maruyama F."/>
            <person name="van Verk M.C."/>
            <person name="Dutilh B.E."/>
            <person name="Thompson C.C."/>
            <person name="Thompson F.L."/>
        </authorList>
    </citation>
    <scope>NUCLEOTIDE SEQUENCE [LARGE SCALE GENOMIC DNA]</scope>
    <source>
        <strain evidence="1 2">CCMR0082</strain>
    </source>
</reference>
<sequence>MKLFTIRMFTATKTGHEFIHKRVELSDECFAAMQSWASQSRADLIKVKYAKDERQEAVLRAPVYESYNKMISGLPAEFHKHPDGAAVIAHFLALCIDNPELISEPVTVNEAATELEAVA</sequence>
<evidence type="ECO:0000313" key="1">
    <source>
        <dbReference type="EMBL" id="NEZ61993.1"/>
    </source>
</evidence>
<evidence type="ECO:0000313" key="2">
    <source>
        <dbReference type="Proteomes" id="UP000473574"/>
    </source>
</evidence>
<comment type="caution">
    <text evidence="1">The sequence shown here is derived from an EMBL/GenBank/DDBJ whole genome shotgun (WGS) entry which is preliminary data.</text>
</comment>
<name>A0A6M0S1K6_9CYAN</name>
<gene>
    <name evidence="1" type="ORF">D0962_04255</name>
</gene>